<feature type="domain" description="RZ-type" evidence="11">
    <location>
        <begin position="2218"/>
        <end position="2291"/>
    </location>
</feature>
<dbReference type="GO" id="GO:0031048">
    <property type="term" value="P:regulatory ncRNA-mediated heterochromatin formation"/>
    <property type="evidence" value="ECO:0007669"/>
    <property type="project" value="TreeGrafter"/>
</dbReference>
<dbReference type="GO" id="GO:0031380">
    <property type="term" value="C:nuclear RNA-directed RNA polymerase complex"/>
    <property type="evidence" value="ECO:0007669"/>
    <property type="project" value="TreeGrafter"/>
</dbReference>
<evidence type="ECO:0000256" key="5">
    <source>
        <dbReference type="ARBA" id="ARBA00022833"/>
    </source>
</evidence>
<dbReference type="InParanoid" id="A0A0C3ENM7"/>
<feature type="compositionally biased region" description="Polar residues" evidence="9">
    <location>
        <begin position="34"/>
        <end position="46"/>
    </location>
</feature>
<keyword evidence="6" id="KW-0391">Immunity</keyword>
<dbReference type="PROSITE" id="PS50103">
    <property type="entry name" value="ZF_C3H1"/>
    <property type="match status" value="2"/>
</dbReference>
<name>A0A0C3ENM7_9AGAM</name>
<dbReference type="HOGENOM" id="CLU_001490_4_0_1"/>
<evidence type="ECO:0000256" key="8">
    <source>
        <dbReference type="SAM" id="Coils"/>
    </source>
</evidence>
<dbReference type="SMART" id="SM00356">
    <property type="entry name" value="ZnF_C3H1"/>
    <property type="match status" value="2"/>
</dbReference>
<sequence>MSLQRPPCRFFSSPGGCRRGDQCHFRHDTHDTRPSSPATSEISTGNGPPPPRGVCRFYWERGRCGREFSCRYRHEQGPGAPTQPLQSVRPVAPTTPLRERLAPFLTEQGLSRLNAGGTDGFLTRGPSTLLSPVEAHNNLKRFLADNYRFQITYHVYAFLLPLTSANSSNDQWTQEDGQLLLNTISSQNGLLRIVDIIRWPQVSARAGSNREVLSFQKGVLPLLGYLSSDFVVKSTLVSRVNALLTAILQNLPNLADAIESCMTGIMTSGSFLDPLGGLGLGNKIAPRAFASITGVLYECLVRFKNAVALYPRLAPLVTNLHLWIDQWSKGISSSPRSFEDPFEDVEPRVRDLLINSLKERVDRLKAIVDREVSKQMESNRVKSPNTTAVRANEGLIAALQSSYDPPGELRPDGPRHDNDHIDCYDIRVAPTHQELMCRVEPFLPATLYEAPHPEPGESMQRLLDVQFRLLREELTAPLRRAVQLVHDDLKAANRAKTQLDVVLQKKGGKYTGHIDNHNSIMFNVYPDVNFTSIVPDHRGLSVSLSVHAPPGRASARQAEARVAFWQGMSGKRLPQGGLIALVWETTMGIAVHLGVVASSLKELTDGVRSDKERVKIRIVFFDSQIELRILQALENRRSSKDVKMLVESPVMFEAIRPFLEALKAVPETVPFSKYLVFRPPNFLKECTINPPKYAQIPGFALQLASLFPEDAGVDDLRLDVSDVRSVRQARIALQNGSRLDPSQADSIIDVLTREIALIQGPPGTGKSYTGVELLRVLVANHVKPILMIAYTNHALDHMLSSVLDAGITSNIVRLGSRSSDERISQYSIETRERVTEHSRLDRTVYECHRELRNTEDRINKLMERILKADLESDSSEVMKYTMLYHPEHHESFSIPADWITASKELSDDSSDGPWQVQGPKGHVMNQDTSMYAYWKKSGDLLFLSTVETPTPAHNAAVPNPSTANPFQLLSSNAADSDTLDTDSDSDDDDSSAPFEDLEIEELWMMISDNEKDEDEEAPQDPTQPDSEPLVRDTSPEVTLSRESYVRDPSGFFHALGEESTPPIPSGDRDLDDLLQDGNVWDMSAAERERLHKFWVGQARIEMNRNQLEEFEQLRARHAEKRREYNECRETARREVLKDVDIIGCTTTGAAKLTTLLQALSPRVLLVEEAGQVLEAHVLGSLVPSVEHLVLIGDPLQLRPTLNNFSLSMDSRRGRELFRFDMSLMERLSSSGLSMSRLDVQRRMRPSISSLIRNTLYPGLQDHELVLNYPDVRGMAKNLYFVSHNHKENGGADDTASKYNTYEVEMIHDFVLYLLRQGCYTEEGDIVVLCAYLGQLARLRDAFAGEVITVIDEHDQAALADQEAEAENDTEGTGIEQIKVTKRVRLRTVDNYQGEEGKIVILSLVRNSGGLDDDMELGFGSYSRPNIGFLKSENRTNVALSRAREGLYIFGNAENLSCRSEMWRSILEELQANNAVGPALPVACFRHPDKLHRISRPGQLPQVAPDGGCLEPCNASLKCGHLCPFKCHSDDPNHLSVVCERPCRRLCHRDHPCRKTCNTPCGDCTFPVPNVRLPCGHIKDSVHCYQLDMLHNIYCDHIVVKQLPHCEHSAPMECSTDPEDYPCQAPCAGWMSCCSKTCKASCYECQRENEQDGHVTRDKHVRHPCQRSLHCEHICQEACSESHNHTSRCLEPCRQECPHAKCKRPCSDPCAPCKEQCTWTCPHYICPVPCGSVCARPPCDLRCKTTLPCGHRCPSVCGEPCDVQLCPFCASDERQAQVVDLILQRPLSDVDPDMETLDELLITIPSCGHAFTVETLDGLCGMTEFYTQNSEGRWVGLNVPIGFRRPPTCPTCRSVVRTPRYGRVYKRADLDILERNVAAHMSRRLRDTQNSIEAFTLADKKNALVRDAAVIGLSFKEKSLSKKQIDAQKWTKEAALNVSKQVPVPVNAIRPGMKKLHAIDPSVLDIWNKAMKELLNAYKQAVEIAETRSAHADAWEAALSLLHECEMESMKENPRGIARDPQVNAMRVAKMKIGQPRPLADRRFLVEAFWLTLHIRLALVDLIRTWLEEIAKRDPNTKKFQPKSWATYVKFLFDTCDRDVELTLKVANDSEARRQITKTILYKMRVELEEFRFDFFMFKSAGLLRDQNHRNDLLTRARQCHEKSAQCMRETLRKHTQKKSGSEEANWLEVNFSSTAQDIVDEWGKIEASIRLDTFYEPLSLQEQMEIVKAFDYAVAGHFYNCPNGHTFVIGDCGGAMQVSTCPECGAPIGGNHHSLLQSNSRAAEYEGLVRQAGARPAFWGNPW</sequence>
<evidence type="ECO:0000256" key="6">
    <source>
        <dbReference type="ARBA" id="ARBA00022859"/>
    </source>
</evidence>
<feature type="zinc finger region" description="C3H1-type" evidence="7">
    <location>
        <begin position="49"/>
        <end position="77"/>
    </location>
</feature>
<feature type="region of interest" description="Disordered" evidence="9">
    <location>
        <begin position="1011"/>
        <end position="1041"/>
    </location>
</feature>
<evidence type="ECO:0000313" key="13">
    <source>
        <dbReference type="Proteomes" id="UP000053989"/>
    </source>
</evidence>
<evidence type="ECO:0000256" key="1">
    <source>
        <dbReference type="ARBA" id="ARBA00004496"/>
    </source>
</evidence>
<protein>
    <recommendedName>
        <fullName evidence="14">P-loop containing nucleoside triphosphate hydrolase protein</fullName>
    </recommendedName>
</protein>
<dbReference type="Pfam" id="PF13086">
    <property type="entry name" value="AAA_11"/>
    <property type="match status" value="2"/>
</dbReference>
<feature type="region of interest" description="Disordered" evidence="9">
    <location>
        <begin position="973"/>
        <end position="996"/>
    </location>
</feature>
<dbReference type="PANTHER" id="PTHR10887">
    <property type="entry name" value="DNA2/NAM7 HELICASE FAMILY"/>
    <property type="match status" value="1"/>
</dbReference>
<dbReference type="GO" id="GO:0002376">
    <property type="term" value="P:immune system process"/>
    <property type="evidence" value="ECO:0007669"/>
    <property type="project" value="UniProtKB-KW"/>
</dbReference>
<dbReference type="InterPro" id="IPR000571">
    <property type="entry name" value="Znf_CCCH"/>
</dbReference>
<dbReference type="Pfam" id="PF20173">
    <property type="entry name" value="ZnF_RZ-type"/>
    <property type="match status" value="1"/>
</dbReference>
<evidence type="ECO:0000313" key="12">
    <source>
        <dbReference type="EMBL" id="KIM69794.1"/>
    </source>
</evidence>
<dbReference type="GO" id="GO:0005737">
    <property type="term" value="C:cytoplasm"/>
    <property type="evidence" value="ECO:0007669"/>
    <property type="project" value="UniProtKB-SubCell"/>
</dbReference>
<dbReference type="EMBL" id="KN822006">
    <property type="protein sequence ID" value="KIM69794.1"/>
    <property type="molecule type" value="Genomic_DNA"/>
</dbReference>
<dbReference type="CDD" id="cd06008">
    <property type="entry name" value="NF-X1-zinc-finger"/>
    <property type="match status" value="2"/>
</dbReference>
<dbReference type="STRING" id="1036808.A0A0C3ENM7"/>
<evidence type="ECO:0008006" key="14">
    <source>
        <dbReference type="Google" id="ProtNLM"/>
    </source>
</evidence>
<keyword evidence="4 7" id="KW-0863">Zinc-finger</keyword>
<dbReference type="Pfam" id="PF13087">
    <property type="entry name" value="AAA_12"/>
    <property type="match status" value="1"/>
</dbReference>
<dbReference type="FunCoup" id="A0A0C3ENM7">
    <property type="interactions" value="5"/>
</dbReference>
<evidence type="ECO:0000256" key="3">
    <source>
        <dbReference type="ARBA" id="ARBA00022723"/>
    </source>
</evidence>
<dbReference type="PROSITE" id="PS51981">
    <property type="entry name" value="ZF_RZ"/>
    <property type="match status" value="1"/>
</dbReference>
<keyword evidence="2" id="KW-0963">Cytoplasm</keyword>
<feature type="compositionally biased region" description="Acidic residues" evidence="9">
    <location>
        <begin position="977"/>
        <end position="996"/>
    </location>
</feature>
<dbReference type="InterPro" id="IPR047187">
    <property type="entry name" value="SF1_C_Upf1"/>
</dbReference>
<feature type="region of interest" description="Disordered" evidence="9">
    <location>
        <begin position="22"/>
        <end position="49"/>
    </location>
</feature>
<dbReference type="SUPFAM" id="SSF52540">
    <property type="entry name" value="P-loop containing nucleoside triphosphate hydrolases"/>
    <property type="match status" value="1"/>
</dbReference>
<keyword evidence="13" id="KW-1185">Reference proteome</keyword>
<feature type="coiled-coil region" evidence="8">
    <location>
        <begin position="1100"/>
        <end position="1130"/>
    </location>
</feature>
<evidence type="ECO:0000256" key="9">
    <source>
        <dbReference type="SAM" id="MobiDB-lite"/>
    </source>
</evidence>
<feature type="compositionally biased region" description="Basic and acidic residues" evidence="9">
    <location>
        <begin position="22"/>
        <end position="33"/>
    </location>
</feature>
<dbReference type="CDD" id="cd18808">
    <property type="entry name" value="SF1_C_Upf1"/>
    <property type="match status" value="1"/>
</dbReference>
<keyword evidence="8" id="KW-0175">Coiled coil</keyword>
<dbReference type="InterPro" id="IPR046439">
    <property type="entry name" value="ZF_RZ_dom"/>
</dbReference>
<dbReference type="InterPro" id="IPR041679">
    <property type="entry name" value="DNA2/NAM7-like_C"/>
</dbReference>
<dbReference type="PANTHER" id="PTHR10887:SF445">
    <property type="entry name" value="NFX1-TYPE ZINC FINGER-CONTAINING PROTEIN 1"/>
    <property type="match status" value="1"/>
</dbReference>
<dbReference type="GO" id="GO:0008270">
    <property type="term" value="F:zinc ion binding"/>
    <property type="evidence" value="ECO:0007669"/>
    <property type="project" value="UniProtKB-KW"/>
</dbReference>
<dbReference type="GO" id="GO:0004386">
    <property type="term" value="F:helicase activity"/>
    <property type="evidence" value="ECO:0007669"/>
    <property type="project" value="InterPro"/>
</dbReference>
<dbReference type="Gene3D" id="3.40.50.300">
    <property type="entry name" value="P-loop containing nucleotide triphosphate hydrolases"/>
    <property type="match status" value="3"/>
</dbReference>
<comment type="subcellular location">
    <subcellularLocation>
        <location evidence="1">Cytoplasm</location>
    </subcellularLocation>
</comment>
<feature type="domain" description="C3H1-type" evidence="10">
    <location>
        <begin position="49"/>
        <end position="77"/>
    </location>
</feature>
<dbReference type="OrthoDB" id="2423195at2759"/>
<dbReference type="Proteomes" id="UP000053989">
    <property type="component" value="Unassembled WGS sequence"/>
</dbReference>
<evidence type="ECO:0000259" key="10">
    <source>
        <dbReference type="PROSITE" id="PS50103"/>
    </source>
</evidence>
<evidence type="ECO:0000256" key="2">
    <source>
        <dbReference type="ARBA" id="ARBA00022490"/>
    </source>
</evidence>
<dbReference type="InterPro" id="IPR027417">
    <property type="entry name" value="P-loop_NTPase"/>
</dbReference>
<organism evidence="12 13">
    <name type="scientific">Scleroderma citrinum Foug A</name>
    <dbReference type="NCBI Taxonomy" id="1036808"/>
    <lineage>
        <taxon>Eukaryota</taxon>
        <taxon>Fungi</taxon>
        <taxon>Dikarya</taxon>
        <taxon>Basidiomycota</taxon>
        <taxon>Agaricomycotina</taxon>
        <taxon>Agaricomycetes</taxon>
        <taxon>Agaricomycetidae</taxon>
        <taxon>Boletales</taxon>
        <taxon>Sclerodermatineae</taxon>
        <taxon>Sclerodermataceae</taxon>
        <taxon>Scleroderma</taxon>
    </lineage>
</organism>
<feature type="domain" description="C3H1-type" evidence="10">
    <location>
        <begin position="2"/>
        <end position="30"/>
    </location>
</feature>
<dbReference type="InterPro" id="IPR041677">
    <property type="entry name" value="DNA2/NAM7_AAA_11"/>
</dbReference>
<accession>A0A0C3ENM7</accession>
<dbReference type="InterPro" id="IPR036855">
    <property type="entry name" value="Znf_CCCH_sf"/>
</dbReference>
<reference evidence="12 13" key="1">
    <citation type="submission" date="2014-04" db="EMBL/GenBank/DDBJ databases">
        <authorList>
            <consortium name="DOE Joint Genome Institute"/>
            <person name="Kuo A."/>
            <person name="Kohler A."/>
            <person name="Nagy L.G."/>
            <person name="Floudas D."/>
            <person name="Copeland A."/>
            <person name="Barry K.W."/>
            <person name="Cichocki N."/>
            <person name="Veneault-Fourrey C."/>
            <person name="LaButti K."/>
            <person name="Lindquist E.A."/>
            <person name="Lipzen A."/>
            <person name="Lundell T."/>
            <person name="Morin E."/>
            <person name="Murat C."/>
            <person name="Sun H."/>
            <person name="Tunlid A."/>
            <person name="Henrissat B."/>
            <person name="Grigoriev I.V."/>
            <person name="Hibbett D.S."/>
            <person name="Martin F."/>
            <person name="Nordberg H.P."/>
            <person name="Cantor M.N."/>
            <person name="Hua S.X."/>
        </authorList>
    </citation>
    <scope>NUCLEOTIDE SEQUENCE [LARGE SCALE GENOMIC DNA]</scope>
    <source>
        <strain evidence="12 13">Foug A</strain>
    </source>
</reference>
<evidence type="ECO:0000256" key="4">
    <source>
        <dbReference type="ARBA" id="ARBA00022771"/>
    </source>
</evidence>
<keyword evidence="5 7" id="KW-0862">Zinc</keyword>
<gene>
    <name evidence="12" type="ORF">SCLCIDRAFT_1208331</name>
</gene>
<dbReference type="InterPro" id="IPR045055">
    <property type="entry name" value="DNA2/NAM7-like"/>
</dbReference>
<reference evidence="13" key="2">
    <citation type="submission" date="2015-01" db="EMBL/GenBank/DDBJ databases">
        <title>Evolutionary Origins and Diversification of the Mycorrhizal Mutualists.</title>
        <authorList>
            <consortium name="DOE Joint Genome Institute"/>
            <consortium name="Mycorrhizal Genomics Consortium"/>
            <person name="Kohler A."/>
            <person name="Kuo A."/>
            <person name="Nagy L.G."/>
            <person name="Floudas D."/>
            <person name="Copeland A."/>
            <person name="Barry K.W."/>
            <person name="Cichocki N."/>
            <person name="Veneault-Fourrey C."/>
            <person name="LaButti K."/>
            <person name="Lindquist E.A."/>
            <person name="Lipzen A."/>
            <person name="Lundell T."/>
            <person name="Morin E."/>
            <person name="Murat C."/>
            <person name="Riley R."/>
            <person name="Ohm R."/>
            <person name="Sun H."/>
            <person name="Tunlid A."/>
            <person name="Henrissat B."/>
            <person name="Grigoriev I.V."/>
            <person name="Hibbett D.S."/>
            <person name="Martin F."/>
        </authorList>
    </citation>
    <scope>NUCLEOTIDE SEQUENCE [LARGE SCALE GENOMIC DNA]</scope>
    <source>
        <strain evidence="13">Foug A</strain>
    </source>
</reference>
<feature type="zinc finger region" description="C3H1-type" evidence="7">
    <location>
        <begin position="2"/>
        <end position="30"/>
    </location>
</feature>
<evidence type="ECO:0000259" key="11">
    <source>
        <dbReference type="PROSITE" id="PS51981"/>
    </source>
</evidence>
<evidence type="ECO:0000256" key="7">
    <source>
        <dbReference type="PROSITE-ProRule" id="PRU00723"/>
    </source>
</evidence>
<dbReference type="SUPFAM" id="SSF90229">
    <property type="entry name" value="CCCH zinc finger"/>
    <property type="match status" value="1"/>
</dbReference>
<proteinExistence type="predicted"/>
<keyword evidence="3 7" id="KW-0479">Metal-binding</keyword>